<dbReference type="InterPro" id="IPR052710">
    <property type="entry name" value="CAAX_protease"/>
</dbReference>
<keyword evidence="1" id="KW-1133">Transmembrane helix</keyword>
<dbReference type="InterPro" id="IPR003675">
    <property type="entry name" value="Rce1/LyrA-like_dom"/>
</dbReference>
<feature type="transmembrane region" description="Helical" evidence="1">
    <location>
        <begin position="16"/>
        <end position="35"/>
    </location>
</feature>
<feature type="transmembrane region" description="Helical" evidence="1">
    <location>
        <begin position="216"/>
        <end position="236"/>
    </location>
</feature>
<evidence type="ECO:0000313" key="4">
    <source>
        <dbReference type="Proteomes" id="UP000245845"/>
    </source>
</evidence>
<dbReference type="GO" id="GO:0004175">
    <property type="term" value="F:endopeptidase activity"/>
    <property type="evidence" value="ECO:0007669"/>
    <property type="project" value="UniProtKB-ARBA"/>
</dbReference>
<keyword evidence="1" id="KW-0812">Transmembrane</keyword>
<dbReference type="PANTHER" id="PTHR36435:SF1">
    <property type="entry name" value="CAAX AMINO TERMINAL PROTEASE FAMILY PROTEIN"/>
    <property type="match status" value="1"/>
</dbReference>
<feature type="transmembrane region" description="Helical" evidence="1">
    <location>
        <begin position="312"/>
        <end position="330"/>
    </location>
</feature>
<dbReference type="GO" id="GO:0006508">
    <property type="term" value="P:proteolysis"/>
    <property type="evidence" value="ECO:0007669"/>
    <property type="project" value="UniProtKB-KW"/>
</dbReference>
<evidence type="ECO:0000313" key="3">
    <source>
        <dbReference type="EMBL" id="PWJ28245.1"/>
    </source>
</evidence>
<keyword evidence="3" id="KW-0645">Protease</keyword>
<keyword evidence="4" id="KW-1185">Reference proteome</keyword>
<sequence>MQEHLGIDTVKEGKRFFSTIGFLYLAGSVIIWIVQDLTIGMVHYMKPELLQNNTLFMMLPMLSMYILGMPMLIFLVSRMKTEKKIAVHKMSVGKLIMAAIMCYGIMYAGNLAGNFLTMLIGLFTGSAVTNEVASMVAGNAQWAVFFLTVLCAPVYEEVIFRKLIIDRAVVYGEGTAVVLSGIMFGLFHGNLNQFAYAFFLGLFLAFIYVKTGRLRYTVILHMAVNFVGSVVSVWILNASRFSELPGTTSLLQTNVAEGMAKIRELMPGIVLITLYSLAVIGTAAAGITLLIAYRKSFRLLPGEKMIPQGRRFAVVALNAGMLLFTAFWLIQMVMQLMA</sequence>
<accession>A0A2Y9BGL6</accession>
<keyword evidence="1" id="KW-0472">Membrane</keyword>
<gene>
    <name evidence="3" type="ORF">A8806_109125</name>
</gene>
<feature type="domain" description="CAAX prenyl protease 2/Lysostaphin resistance protein A-like" evidence="2">
    <location>
        <begin position="141"/>
        <end position="227"/>
    </location>
</feature>
<dbReference type="AlphaFoldDB" id="A0A2Y9BGL6"/>
<organism evidence="3 4">
    <name type="scientific">Faecalicatena orotica</name>
    <dbReference type="NCBI Taxonomy" id="1544"/>
    <lineage>
        <taxon>Bacteria</taxon>
        <taxon>Bacillati</taxon>
        <taxon>Bacillota</taxon>
        <taxon>Clostridia</taxon>
        <taxon>Lachnospirales</taxon>
        <taxon>Lachnospiraceae</taxon>
        <taxon>Faecalicatena</taxon>
    </lineage>
</organism>
<dbReference type="RefSeq" id="WP_181368746.1">
    <property type="nucleotide sequence ID" value="NZ_BAAACK010000009.1"/>
</dbReference>
<dbReference type="EMBL" id="QGDL01000009">
    <property type="protein sequence ID" value="PWJ28245.1"/>
    <property type="molecule type" value="Genomic_DNA"/>
</dbReference>
<feature type="transmembrane region" description="Helical" evidence="1">
    <location>
        <begin position="193"/>
        <end position="209"/>
    </location>
</feature>
<reference evidence="3 4" key="1">
    <citation type="submission" date="2018-05" db="EMBL/GenBank/DDBJ databases">
        <title>The Hungate 1000. A catalogue of reference genomes from the rumen microbiome.</title>
        <authorList>
            <person name="Kelly W."/>
        </authorList>
    </citation>
    <scope>NUCLEOTIDE SEQUENCE [LARGE SCALE GENOMIC DNA]</scope>
    <source>
        <strain evidence="3 4">NLAE-zl-C242</strain>
    </source>
</reference>
<name>A0A2Y9BGL6_9FIRM</name>
<dbReference type="GO" id="GO:0080120">
    <property type="term" value="P:CAAX-box protein maturation"/>
    <property type="evidence" value="ECO:0007669"/>
    <property type="project" value="UniProtKB-ARBA"/>
</dbReference>
<keyword evidence="3" id="KW-0378">Hydrolase</keyword>
<feature type="transmembrane region" description="Helical" evidence="1">
    <location>
        <begin position="168"/>
        <end position="187"/>
    </location>
</feature>
<feature type="transmembrane region" description="Helical" evidence="1">
    <location>
        <begin position="95"/>
        <end position="120"/>
    </location>
</feature>
<proteinExistence type="predicted"/>
<evidence type="ECO:0000259" key="2">
    <source>
        <dbReference type="Pfam" id="PF02517"/>
    </source>
</evidence>
<comment type="caution">
    <text evidence="3">The sequence shown here is derived from an EMBL/GenBank/DDBJ whole genome shotgun (WGS) entry which is preliminary data.</text>
</comment>
<feature type="transmembrane region" description="Helical" evidence="1">
    <location>
        <begin position="140"/>
        <end position="156"/>
    </location>
</feature>
<dbReference type="Pfam" id="PF02517">
    <property type="entry name" value="Rce1-like"/>
    <property type="match status" value="1"/>
</dbReference>
<evidence type="ECO:0000256" key="1">
    <source>
        <dbReference type="SAM" id="Phobius"/>
    </source>
</evidence>
<feature type="transmembrane region" description="Helical" evidence="1">
    <location>
        <begin position="269"/>
        <end position="292"/>
    </location>
</feature>
<feature type="transmembrane region" description="Helical" evidence="1">
    <location>
        <begin position="55"/>
        <end position="75"/>
    </location>
</feature>
<protein>
    <submittedName>
        <fullName evidence="3">CAAX prenyl protease-like protein</fullName>
    </submittedName>
</protein>
<dbReference type="Proteomes" id="UP000245845">
    <property type="component" value="Unassembled WGS sequence"/>
</dbReference>
<dbReference type="PANTHER" id="PTHR36435">
    <property type="entry name" value="SLR1288 PROTEIN"/>
    <property type="match status" value="1"/>
</dbReference>